<gene>
    <name evidence="1" type="ORF">ACFFVF_15675</name>
</gene>
<accession>A0ABV5GRP1</accession>
<sequence>MKKIIVLLLVTQVLFAQKLTKEELIDKISENTCNCTTEKGITQENMDITLGVCILESITKYEKDVEKHFGKNIIADEEKMGELAEGVGAKMAFTCPAFLEIIMKMGEGEFEEEELLYIDGKITATQLEQFLTFTVKEESGKSHTVLLLEEFENSYLITDSVIKPKDKVKVSYYEADLYDAKTKKFVTFKVVQDIIKE</sequence>
<evidence type="ECO:0000313" key="1">
    <source>
        <dbReference type="EMBL" id="MFB9097956.1"/>
    </source>
</evidence>
<reference evidence="1 2" key="1">
    <citation type="submission" date="2024-09" db="EMBL/GenBank/DDBJ databases">
        <authorList>
            <person name="Sun Q."/>
            <person name="Mori K."/>
        </authorList>
    </citation>
    <scope>NUCLEOTIDE SEQUENCE [LARGE SCALE GENOMIC DNA]</scope>
    <source>
        <strain evidence="1 2">CECT 7955</strain>
    </source>
</reference>
<organism evidence="1 2">
    <name type="scientific">Flavobacterium jumunjinense</name>
    <dbReference type="NCBI Taxonomy" id="998845"/>
    <lineage>
        <taxon>Bacteria</taxon>
        <taxon>Pseudomonadati</taxon>
        <taxon>Bacteroidota</taxon>
        <taxon>Flavobacteriia</taxon>
        <taxon>Flavobacteriales</taxon>
        <taxon>Flavobacteriaceae</taxon>
        <taxon>Flavobacterium</taxon>
    </lineage>
</organism>
<dbReference type="EMBL" id="JBHMEY010000067">
    <property type="protein sequence ID" value="MFB9097956.1"/>
    <property type="molecule type" value="Genomic_DNA"/>
</dbReference>
<proteinExistence type="predicted"/>
<dbReference type="RefSeq" id="WP_236455973.1">
    <property type="nucleotide sequence ID" value="NZ_CBCSGE010000003.1"/>
</dbReference>
<dbReference type="Proteomes" id="UP001589607">
    <property type="component" value="Unassembled WGS sequence"/>
</dbReference>
<keyword evidence="2" id="KW-1185">Reference proteome</keyword>
<evidence type="ECO:0000313" key="2">
    <source>
        <dbReference type="Proteomes" id="UP001589607"/>
    </source>
</evidence>
<name>A0ABV5GRP1_9FLAO</name>
<comment type="caution">
    <text evidence="1">The sequence shown here is derived from an EMBL/GenBank/DDBJ whole genome shotgun (WGS) entry which is preliminary data.</text>
</comment>
<protein>
    <submittedName>
        <fullName evidence="1">Uncharacterized protein</fullName>
    </submittedName>
</protein>